<feature type="compositionally biased region" description="Polar residues" evidence="1">
    <location>
        <begin position="60"/>
        <end position="69"/>
    </location>
</feature>
<keyword evidence="2" id="KW-1133">Transmembrane helix</keyword>
<dbReference type="EMBL" id="JBBBZM010000685">
    <property type="protein sequence ID" value="KAL0630418.1"/>
    <property type="molecule type" value="Genomic_DNA"/>
</dbReference>
<keyword evidence="2" id="KW-0812">Transmembrane</keyword>
<organism evidence="3 4">
    <name type="scientific">Discina gigas</name>
    <dbReference type="NCBI Taxonomy" id="1032678"/>
    <lineage>
        <taxon>Eukaryota</taxon>
        <taxon>Fungi</taxon>
        <taxon>Dikarya</taxon>
        <taxon>Ascomycota</taxon>
        <taxon>Pezizomycotina</taxon>
        <taxon>Pezizomycetes</taxon>
        <taxon>Pezizales</taxon>
        <taxon>Discinaceae</taxon>
        <taxon>Discina</taxon>
    </lineage>
</organism>
<feature type="region of interest" description="Disordered" evidence="1">
    <location>
        <begin position="46"/>
        <end position="69"/>
    </location>
</feature>
<evidence type="ECO:0000256" key="2">
    <source>
        <dbReference type="SAM" id="Phobius"/>
    </source>
</evidence>
<evidence type="ECO:0000313" key="3">
    <source>
        <dbReference type="EMBL" id="KAL0630418.1"/>
    </source>
</evidence>
<sequence>EVGLGEQRVTNYVEYLSWLAGIAAGGITLWQAGLGAMKFWRRKPADGTGSKAGVPMPRGNQRQSAGANSTQIHSVTGNITINHMASSTAAPAAAPISPDVVVAVPGKWDKALACAIALQKIEDADWPSIGIHETPDHVSINVYSLIYRDGKEGRVLVYASTPLGNDCHACAPYLSFFEFDKVIGGWDLSTFSIAAVQDGAWGEPPMIAVQLIADARYGVLLKSSDMAQGWGVTTLKIYTKLGDSFDEVLELMYEQHNPDGLGWKSELAFRPSAAPFYEIDVRRSGNLMKFLEGPDRYREGVADWSGNVRPADTLRFDGRRYTPEAFIS</sequence>
<feature type="non-terminal residue" evidence="3">
    <location>
        <position position="1"/>
    </location>
</feature>
<dbReference type="Proteomes" id="UP001447188">
    <property type="component" value="Unassembled WGS sequence"/>
</dbReference>
<feature type="transmembrane region" description="Helical" evidence="2">
    <location>
        <begin position="15"/>
        <end position="34"/>
    </location>
</feature>
<name>A0ABR3G388_9PEZI</name>
<protein>
    <submittedName>
        <fullName evidence="3">Uncharacterized protein</fullName>
    </submittedName>
</protein>
<gene>
    <name evidence="3" type="ORF">Q9L58_010735</name>
</gene>
<evidence type="ECO:0000256" key="1">
    <source>
        <dbReference type="SAM" id="MobiDB-lite"/>
    </source>
</evidence>
<comment type="caution">
    <text evidence="3">The sequence shown here is derived from an EMBL/GenBank/DDBJ whole genome shotgun (WGS) entry which is preliminary data.</text>
</comment>
<reference evidence="3 4" key="1">
    <citation type="submission" date="2024-02" db="EMBL/GenBank/DDBJ databases">
        <title>Discinaceae phylogenomics.</title>
        <authorList>
            <person name="Dirks A.C."/>
            <person name="James T.Y."/>
        </authorList>
    </citation>
    <scope>NUCLEOTIDE SEQUENCE [LARGE SCALE GENOMIC DNA]</scope>
    <source>
        <strain evidence="3 4">ACD0624</strain>
    </source>
</reference>
<keyword evidence="2" id="KW-0472">Membrane</keyword>
<accession>A0ABR3G388</accession>
<proteinExistence type="predicted"/>
<evidence type="ECO:0000313" key="4">
    <source>
        <dbReference type="Proteomes" id="UP001447188"/>
    </source>
</evidence>
<keyword evidence="4" id="KW-1185">Reference proteome</keyword>